<dbReference type="PROSITE" id="PS50072">
    <property type="entry name" value="CSA_PPIASE_2"/>
    <property type="match status" value="1"/>
</dbReference>
<protein>
    <recommendedName>
        <fullName evidence="1">peptidylprolyl isomerase</fullName>
        <ecNumber evidence="1">5.2.1.8</ecNumber>
    </recommendedName>
</protein>
<keyword evidence="2" id="KW-0697">Rotamase</keyword>
<dbReference type="InterPro" id="IPR029000">
    <property type="entry name" value="Cyclophilin-like_dom_sf"/>
</dbReference>
<dbReference type="EC" id="5.2.1.8" evidence="1"/>
<dbReference type="Proteomes" id="UP000447545">
    <property type="component" value="Unassembled WGS sequence"/>
</dbReference>
<dbReference type="Gene3D" id="2.40.100.10">
    <property type="entry name" value="Cyclophilin-like"/>
    <property type="match status" value="2"/>
</dbReference>
<dbReference type="PANTHER" id="PTHR45625:SF4">
    <property type="entry name" value="PEPTIDYLPROLYL ISOMERASE DOMAIN AND WD REPEAT-CONTAINING PROTEIN 1"/>
    <property type="match status" value="1"/>
</dbReference>
<accession>A0A7K1G853</accession>
<dbReference type="CDD" id="cd00317">
    <property type="entry name" value="cyclophilin"/>
    <property type="match status" value="1"/>
</dbReference>
<proteinExistence type="predicted"/>
<dbReference type="PANTHER" id="PTHR45625">
    <property type="entry name" value="PEPTIDYL-PROLYL CIS-TRANS ISOMERASE-RELATED"/>
    <property type="match status" value="1"/>
</dbReference>
<gene>
    <name evidence="5" type="ORF">F1003_00810</name>
</gene>
<name>A0A7K1G853_9FLAO</name>
<dbReference type="EMBL" id="WJYA01000002">
    <property type="protein sequence ID" value="MTE25457.1"/>
    <property type="molecule type" value="Genomic_DNA"/>
</dbReference>
<dbReference type="PROSITE" id="PS51257">
    <property type="entry name" value="PROKAR_LIPOPROTEIN"/>
    <property type="match status" value="1"/>
</dbReference>
<dbReference type="AlphaFoldDB" id="A0A7K1G853"/>
<evidence type="ECO:0000256" key="1">
    <source>
        <dbReference type="ARBA" id="ARBA00013194"/>
    </source>
</evidence>
<sequence>MKVFTKCLIGFLILAVLGCDKEIEEGVKQSDLSKDVEMITDFGTIILRLSDETPKHRNNFIKLVNQKFYDGITFHRVINDYVIQAGNPTSKMSQTYNPKGDPELSYTIEPDFDNNLFHKRGALGAARNRDLMNPTRLSSGFQFYIIQTGKQTDSTIDNHTEKINFLTAKNSVFNQPEFKQEFAKYHKLIALPDEEASEDDITEFLALRKKIDSLTTVELEKMQKYKVPDAHRDVYKTIGGVPRLDQNYTVFGEVVQGMNVVDSIAQVETNKQKYPINDIRIISARMIKRKLYD</sequence>
<keyword evidence="3 5" id="KW-0413">Isomerase</keyword>
<dbReference type="Pfam" id="PF00160">
    <property type="entry name" value="Pro_isomerase"/>
    <property type="match status" value="2"/>
</dbReference>
<feature type="domain" description="PPIase cyclophilin-type" evidence="4">
    <location>
        <begin position="43"/>
        <end position="286"/>
    </location>
</feature>
<evidence type="ECO:0000256" key="2">
    <source>
        <dbReference type="ARBA" id="ARBA00023110"/>
    </source>
</evidence>
<organism evidence="5 6">
    <name type="scientific">Winogradskyella ouciana</name>
    <dbReference type="NCBI Taxonomy" id="2608631"/>
    <lineage>
        <taxon>Bacteria</taxon>
        <taxon>Pseudomonadati</taxon>
        <taxon>Bacteroidota</taxon>
        <taxon>Flavobacteriia</taxon>
        <taxon>Flavobacteriales</taxon>
        <taxon>Flavobacteriaceae</taxon>
        <taxon>Winogradskyella</taxon>
    </lineage>
</organism>
<dbReference type="SUPFAM" id="SSF50891">
    <property type="entry name" value="Cyclophilin-like"/>
    <property type="match status" value="2"/>
</dbReference>
<evidence type="ECO:0000256" key="3">
    <source>
        <dbReference type="ARBA" id="ARBA00023235"/>
    </source>
</evidence>
<dbReference type="GO" id="GO:0003755">
    <property type="term" value="F:peptidyl-prolyl cis-trans isomerase activity"/>
    <property type="evidence" value="ECO:0007669"/>
    <property type="project" value="UniProtKB-KW"/>
</dbReference>
<comment type="caution">
    <text evidence="5">The sequence shown here is derived from an EMBL/GenBank/DDBJ whole genome shotgun (WGS) entry which is preliminary data.</text>
</comment>
<dbReference type="RefSeq" id="WP_155087305.1">
    <property type="nucleotide sequence ID" value="NZ_WJYA01000002.1"/>
</dbReference>
<keyword evidence="6" id="KW-1185">Reference proteome</keyword>
<reference evidence="5 6" key="1">
    <citation type="submission" date="2019-11" db="EMBL/GenBank/DDBJ databases">
        <title>Winogradskyella ouciana sp. nov., isolated from the hadal seawater of the Mariana Trench.</title>
        <authorList>
            <person name="Liu R."/>
        </authorList>
    </citation>
    <scope>NUCLEOTIDE SEQUENCE [LARGE SCALE GENOMIC DNA]</scope>
    <source>
        <strain evidence="5 6">ZXX205</strain>
    </source>
</reference>
<evidence type="ECO:0000259" key="4">
    <source>
        <dbReference type="PROSITE" id="PS50072"/>
    </source>
</evidence>
<evidence type="ECO:0000313" key="5">
    <source>
        <dbReference type="EMBL" id="MTE25457.1"/>
    </source>
</evidence>
<evidence type="ECO:0000313" key="6">
    <source>
        <dbReference type="Proteomes" id="UP000447545"/>
    </source>
</evidence>
<dbReference type="InterPro" id="IPR044666">
    <property type="entry name" value="Cyclophilin_A-like"/>
</dbReference>
<dbReference type="InterPro" id="IPR002130">
    <property type="entry name" value="Cyclophilin-type_PPIase_dom"/>
</dbReference>